<reference evidence="1 2" key="1">
    <citation type="submission" date="2024-05" db="EMBL/GenBank/DDBJ databases">
        <authorList>
            <person name="Matzinger S.R."/>
            <person name="Bankers L."/>
            <person name="Rossheim A."/>
            <person name="Hetherington-Rauth M.C."/>
            <person name="Smith A."/>
            <person name="Baird S."/>
            <person name="Polanco D."/>
        </authorList>
    </citation>
    <scope>NUCLEOTIDE SEQUENCE [LARGE SCALE GENOMIC DNA]</scope>
    <source>
        <strain evidence="1 2">2024CJ-00066</strain>
    </source>
</reference>
<dbReference type="EMBL" id="JBECZB010000005">
    <property type="protein sequence ID" value="MEQ3510790.1"/>
    <property type="molecule type" value="Genomic_DNA"/>
</dbReference>
<sequence>MPSENGRRTISKTYRTPLRLLNYTSRHLPPENGFHIPRNARLQDITKQYTVLNDFSDAHRFKLGFLSH</sequence>
<gene>
    <name evidence="1" type="ORF">ABM124_05585</name>
</gene>
<protein>
    <submittedName>
        <fullName evidence="1">Uncharacterized protein</fullName>
    </submittedName>
</protein>
<name>A0ABV1JJX2_NEIPO</name>
<keyword evidence="2" id="KW-1185">Reference proteome</keyword>
<organism evidence="1 2">
    <name type="scientific">Neisseria polysaccharea</name>
    <dbReference type="NCBI Taxonomy" id="489"/>
    <lineage>
        <taxon>Bacteria</taxon>
        <taxon>Pseudomonadati</taxon>
        <taxon>Pseudomonadota</taxon>
        <taxon>Betaproteobacteria</taxon>
        <taxon>Neisseriales</taxon>
        <taxon>Neisseriaceae</taxon>
        <taxon>Neisseria</taxon>
    </lineage>
</organism>
<comment type="caution">
    <text evidence="1">The sequence shown here is derived from an EMBL/GenBank/DDBJ whole genome shotgun (WGS) entry which is preliminary data.</text>
</comment>
<evidence type="ECO:0000313" key="2">
    <source>
        <dbReference type="Proteomes" id="UP001447151"/>
    </source>
</evidence>
<dbReference type="RefSeq" id="WP_349272946.1">
    <property type="nucleotide sequence ID" value="NZ_JBECZB010000005.1"/>
</dbReference>
<dbReference type="Proteomes" id="UP001447151">
    <property type="component" value="Unassembled WGS sequence"/>
</dbReference>
<evidence type="ECO:0000313" key="1">
    <source>
        <dbReference type="EMBL" id="MEQ3510790.1"/>
    </source>
</evidence>
<accession>A0ABV1JJX2</accession>
<proteinExistence type="predicted"/>